<sequence length="150" mass="16325">MTTVSEIYPPRWLRATMLADKHPRVVIESVCIEQLYNPRNRKPEPRIVISFHNKTLRLICNKTQAQAIATITGTEVIEEWRGHEIVLAAGVAPNNMATIILSPLPDPPPVPAAAAAEQEEPAHETEADAAHAGEPSGEPSGPSPEDNPFD</sequence>
<proteinExistence type="predicted"/>
<dbReference type="EMBL" id="LAZR01004989">
    <property type="protein sequence ID" value="KKN03851.1"/>
    <property type="molecule type" value="Genomic_DNA"/>
</dbReference>
<dbReference type="AlphaFoldDB" id="A0A0F9PS09"/>
<protein>
    <submittedName>
        <fullName evidence="2">Uncharacterized protein</fullName>
    </submittedName>
</protein>
<reference evidence="2" key="1">
    <citation type="journal article" date="2015" name="Nature">
        <title>Complex archaea that bridge the gap between prokaryotes and eukaryotes.</title>
        <authorList>
            <person name="Spang A."/>
            <person name="Saw J.H."/>
            <person name="Jorgensen S.L."/>
            <person name="Zaremba-Niedzwiedzka K."/>
            <person name="Martijn J."/>
            <person name="Lind A.E."/>
            <person name="van Eijk R."/>
            <person name="Schleper C."/>
            <person name="Guy L."/>
            <person name="Ettema T.J."/>
        </authorList>
    </citation>
    <scope>NUCLEOTIDE SEQUENCE</scope>
</reference>
<organism evidence="2">
    <name type="scientific">marine sediment metagenome</name>
    <dbReference type="NCBI Taxonomy" id="412755"/>
    <lineage>
        <taxon>unclassified sequences</taxon>
        <taxon>metagenomes</taxon>
        <taxon>ecological metagenomes</taxon>
    </lineage>
</organism>
<accession>A0A0F9PS09</accession>
<comment type="caution">
    <text evidence="2">The sequence shown here is derived from an EMBL/GenBank/DDBJ whole genome shotgun (WGS) entry which is preliminary data.</text>
</comment>
<gene>
    <name evidence="2" type="ORF">LCGC14_1103580</name>
</gene>
<evidence type="ECO:0000313" key="2">
    <source>
        <dbReference type="EMBL" id="KKN03851.1"/>
    </source>
</evidence>
<evidence type="ECO:0000256" key="1">
    <source>
        <dbReference type="SAM" id="MobiDB-lite"/>
    </source>
</evidence>
<feature type="compositionally biased region" description="Low complexity" evidence="1">
    <location>
        <begin position="133"/>
        <end position="144"/>
    </location>
</feature>
<name>A0A0F9PS09_9ZZZZ</name>
<feature type="compositionally biased region" description="Basic and acidic residues" evidence="1">
    <location>
        <begin position="120"/>
        <end position="131"/>
    </location>
</feature>
<feature type="region of interest" description="Disordered" evidence="1">
    <location>
        <begin position="101"/>
        <end position="150"/>
    </location>
</feature>